<name>A7EHS1_SCLS1</name>
<dbReference type="GeneID" id="5489648"/>
<dbReference type="KEGG" id="ssl:SS1G_04863"/>
<dbReference type="AlphaFoldDB" id="A7EHS1"/>
<keyword evidence="2" id="KW-1185">Reference proteome</keyword>
<protein>
    <submittedName>
        <fullName evidence="1">Uncharacterized protein</fullName>
    </submittedName>
</protein>
<reference evidence="2" key="1">
    <citation type="journal article" date="2011" name="PLoS Genet.">
        <title>Genomic analysis of the necrotrophic fungal pathogens Sclerotinia sclerotiorum and Botrytis cinerea.</title>
        <authorList>
            <person name="Amselem J."/>
            <person name="Cuomo C.A."/>
            <person name="van Kan J.A."/>
            <person name="Viaud M."/>
            <person name="Benito E.P."/>
            <person name="Couloux A."/>
            <person name="Coutinho P.M."/>
            <person name="de Vries R.P."/>
            <person name="Dyer P.S."/>
            <person name="Fillinger S."/>
            <person name="Fournier E."/>
            <person name="Gout L."/>
            <person name="Hahn M."/>
            <person name="Kohn L."/>
            <person name="Lapalu N."/>
            <person name="Plummer K.M."/>
            <person name="Pradier J.M."/>
            <person name="Quevillon E."/>
            <person name="Sharon A."/>
            <person name="Simon A."/>
            <person name="ten Have A."/>
            <person name="Tudzynski B."/>
            <person name="Tudzynski P."/>
            <person name="Wincker P."/>
            <person name="Andrew M."/>
            <person name="Anthouard V."/>
            <person name="Beever R.E."/>
            <person name="Beffa R."/>
            <person name="Benoit I."/>
            <person name="Bouzid O."/>
            <person name="Brault B."/>
            <person name="Chen Z."/>
            <person name="Choquer M."/>
            <person name="Collemare J."/>
            <person name="Cotton P."/>
            <person name="Danchin E.G."/>
            <person name="Da Silva C."/>
            <person name="Gautier A."/>
            <person name="Giraud C."/>
            <person name="Giraud T."/>
            <person name="Gonzalez C."/>
            <person name="Grossetete S."/>
            <person name="Guldener U."/>
            <person name="Henrissat B."/>
            <person name="Howlett B.J."/>
            <person name="Kodira C."/>
            <person name="Kretschmer M."/>
            <person name="Lappartient A."/>
            <person name="Leroch M."/>
            <person name="Levis C."/>
            <person name="Mauceli E."/>
            <person name="Neuveglise C."/>
            <person name="Oeser B."/>
            <person name="Pearson M."/>
            <person name="Poulain J."/>
            <person name="Poussereau N."/>
            <person name="Quesneville H."/>
            <person name="Rascle C."/>
            <person name="Schumacher J."/>
            <person name="Segurens B."/>
            <person name="Sexton A."/>
            <person name="Silva E."/>
            <person name="Sirven C."/>
            <person name="Soanes D.M."/>
            <person name="Talbot N.J."/>
            <person name="Templeton M."/>
            <person name="Yandava C."/>
            <person name="Yarden O."/>
            <person name="Zeng Q."/>
            <person name="Rollins J.A."/>
            <person name="Lebrun M.H."/>
            <person name="Dickman M."/>
        </authorList>
    </citation>
    <scope>NUCLEOTIDE SEQUENCE [LARGE SCALE GENOMIC DNA]</scope>
    <source>
        <strain evidence="2">ATCC 18683 / 1980 / Ss-1</strain>
    </source>
</reference>
<gene>
    <name evidence="1" type="ORF">SS1G_04863</name>
</gene>
<accession>A7EHS1</accession>
<dbReference type="Proteomes" id="UP000001312">
    <property type="component" value="Unassembled WGS sequence"/>
</dbReference>
<proteinExistence type="predicted"/>
<evidence type="ECO:0000313" key="1">
    <source>
        <dbReference type="EMBL" id="EDO02387.1"/>
    </source>
</evidence>
<dbReference type="RefSeq" id="XP_001593436.1">
    <property type="nucleotide sequence ID" value="XM_001593386.1"/>
</dbReference>
<dbReference type="HOGENOM" id="CLU_3351353_0_0_1"/>
<dbReference type="EMBL" id="CH476626">
    <property type="protein sequence ID" value="EDO02387.1"/>
    <property type="molecule type" value="Genomic_DNA"/>
</dbReference>
<sequence length="37" mass="4177">MVAWYGLMREGDLGLRILVEDNRNPRKKVTAISSSSL</sequence>
<organism evidence="1 2">
    <name type="scientific">Sclerotinia sclerotiorum (strain ATCC 18683 / 1980 / Ss-1)</name>
    <name type="common">White mold</name>
    <name type="synonym">Whetzelinia sclerotiorum</name>
    <dbReference type="NCBI Taxonomy" id="665079"/>
    <lineage>
        <taxon>Eukaryota</taxon>
        <taxon>Fungi</taxon>
        <taxon>Dikarya</taxon>
        <taxon>Ascomycota</taxon>
        <taxon>Pezizomycotina</taxon>
        <taxon>Leotiomycetes</taxon>
        <taxon>Helotiales</taxon>
        <taxon>Sclerotiniaceae</taxon>
        <taxon>Sclerotinia</taxon>
    </lineage>
</organism>
<dbReference type="InParanoid" id="A7EHS1"/>
<evidence type="ECO:0000313" key="2">
    <source>
        <dbReference type="Proteomes" id="UP000001312"/>
    </source>
</evidence>